<sequence length="106" mass="12620">MRFLLLGGSPNKRNESVFCAVCGCKFDVKLEPGNIIPVQYFYSKQLGKALTDNETEYWECEHCSGYMKERMIEWMNKNWGTRCPDFEENCPLCRAWKYFDYLFEID</sequence>
<dbReference type="Proteomes" id="UP000027153">
    <property type="component" value="Unassembled WGS sequence"/>
</dbReference>
<evidence type="ECO:0000313" key="1">
    <source>
        <dbReference type="EMBL" id="KCZ71933.1"/>
    </source>
</evidence>
<dbReference type="RefSeq" id="WP_048091001.1">
    <property type="nucleotide sequence ID" value="NZ_JMIY01000004.1"/>
</dbReference>
<dbReference type="EMBL" id="JMIY01000004">
    <property type="protein sequence ID" value="KCZ71933.1"/>
    <property type="molecule type" value="Genomic_DNA"/>
</dbReference>
<organism evidence="1 2">
    <name type="scientific">Candidatus Methanoperedens nitratireducens</name>
    <dbReference type="NCBI Taxonomy" id="1392998"/>
    <lineage>
        <taxon>Archaea</taxon>
        <taxon>Methanobacteriati</taxon>
        <taxon>Methanobacteriota</taxon>
        <taxon>Stenosarchaea group</taxon>
        <taxon>Methanomicrobia</taxon>
        <taxon>Methanosarcinales</taxon>
        <taxon>ANME-2 cluster</taxon>
        <taxon>Candidatus Methanoperedentaceae</taxon>
        <taxon>Candidatus Methanoperedens</taxon>
    </lineage>
</organism>
<keyword evidence="2" id="KW-1185">Reference proteome</keyword>
<comment type="caution">
    <text evidence="1">The sequence shown here is derived from an EMBL/GenBank/DDBJ whole genome shotgun (WGS) entry which is preliminary data.</text>
</comment>
<proteinExistence type="predicted"/>
<evidence type="ECO:0000313" key="2">
    <source>
        <dbReference type="Proteomes" id="UP000027153"/>
    </source>
</evidence>
<accession>A0A062V5V8</accession>
<name>A0A062V5V8_9EURY</name>
<dbReference type="OrthoDB" id="375925at2157"/>
<reference evidence="1 2" key="1">
    <citation type="journal article" date="2013" name="Nature">
        <title>Anaerobic oxidation of methane coupled to nitrate reduction in a novel archaeal lineage.</title>
        <authorList>
            <person name="Haroon M.F."/>
            <person name="Hu S."/>
            <person name="Shi Y."/>
            <person name="Imelfort M."/>
            <person name="Keller J."/>
            <person name="Hugenholtz P."/>
            <person name="Yuan Z."/>
            <person name="Tyson G.W."/>
        </authorList>
    </citation>
    <scope>NUCLEOTIDE SEQUENCE [LARGE SCALE GENOMIC DNA]</scope>
    <source>
        <strain evidence="1 2">ANME-2d</strain>
    </source>
</reference>
<protein>
    <submittedName>
        <fullName evidence="1">Uncharacterized protein</fullName>
    </submittedName>
</protein>
<gene>
    <name evidence="1" type="ORF">ANME2D_01989</name>
</gene>
<dbReference type="AlphaFoldDB" id="A0A062V5V8"/>